<dbReference type="AlphaFoldDB" id="A0A5B7DGA6"/>
<dbReference type="Proteomes" id="UP000324222">
    <property type="component" value="Unassembled WGS sequence"/>
</dbReference>
<accession>A0A5B7DGA6</accession>
<protein>
    <submittedName>
        <fullName evidence="1">Uncharacterized protein</fullName>
    </submittedName>
</protein>
<reference evidence="1 2" key="1">
    <citation type="submission" date="2019-05" db="EMBL/GenBank/DDBJ databases">
        <title>Another draft genome of Portunus trituberculatus and its Hox gene families provides insights of decapod evolution.</title>
        <authorList>
            <person name="Jeong J.-H."/>
            <person name="Song I."/>
            <person name="Kim S."/>
            <person name="Choi T."/>
            <person name="Kim D."/>
            <person name="Ryu S."/>
            <person name="Kim W."/>
        </authorList>
    </citation>
    <scope>NUCLEOTIDE SEQUENCE [LARGE SCALE GENOMIC DNA]</scope>
    <source>
        <tissue evidence="1">Muscle</tissue>
    </source>
</reference>
<keyword evidence="2" id="KW-1185">Reference proteome</keyword>
<evidence type="ECO:0000313" key="2">
    <source>
        <dbReference type="Proteomes" id="UP000324222"/>
    </source>
</evidence>
<name>A0A5B7DGA6_PORTR</name>
<comment type="caution">
    <text evidence="1">The sequence shown here is derived from an EMBL/GenBank/DDBJ whole genome shotgun (WGS) entry which is preliminary data.</text>
</comment>
<proteinExistence type="predicted"/>
<evidence type="ECO:0000313" key="1">
    <source>
        <dbReference type="EMBL" id="MPC20263.1"/>
    </source>
</evidence>
<organism evidence="1 2">
    <name type="scientific">Portunus trituberculatus</name>
    <name type="common">Swimming crab</name>
    <name type="synonym">Neptunus trituberculatus</name>
    <dbReference type="NCBI Taxonomy" id="210409"/>
    <lineage>
        <taxon>Eukaryota</taxon>
        <taxon>Metazoa</taxon>
        <taxon>Ecdysozoa</taxon>
        <taxon>Arthropoda</taxon>
        <taxon>Crustacea</taxon>
        <taxon>Multicrustacea</taxon>
        <taxon>Malacostraca</taxon>
        <taxon>Eumalacostraca</taxon>
        <taxon>Eucarida</taxon>
        <taxon>Decapoda</taxon>
        <taxon>Pleocyemata</taxon>
        <taxon>Brachyura</taxon>
        <taxon>Eubrachyura</taxon>
        <taxon>Portunoidea</taxon>
        <taxon>Portunidae</taxon>
        <taxon>Portuninae</taxon>
        <taxon>Portunus</taxon>
    </lineage>
</organism>
<dbReference type="EMBL" id="VSRR010000852">
    <property type="protein sequence ID" value="MPC20263.1"/>
    <property type="molecule type" value="Genomic_DNA"/>
</dbReference>
<gene>
    <name evidence="1" type="ORF">E2C01_013199</name>
</gene>
<sequence length="72" mass="8392">MLYTLQEAEARNSCVSWCGWKTKAVHCSTIRFRISEYIPSFHHNFTTQTRTRHSVRNGPEIIVGVITHCKKK</sequence>